<evidence type="ECO:0000256" key="10">
    <source>
        <dbReference type="ARBA" id="ARBA00023125"/>
    </source>
</evidence>
<evidence type="ECO:0000256" key="9">
    <source>
        <dbReference type="ARBA" id="ARBA00022842"/>
    </source>
</evidence>
<evidence type="ECO:0000256" key="14">
    <source>
        <dbReference type="PIRSR" id="PIRSR002811-1"/>
    </source>
</evidence>
<keyword evidence="5 12" id="KW-0235">DNA replication</keyword>
<evidence type="ECO:0000256" key="5">
    <source>
        <dbReference type="ARBA" id="ARBA00022705"/>
    </source>
</evidence>
<feature type="zinc finger region" description="CHC2-type" evidence="12 14">
    <location>
        <begin position="34"/>
        <end position="58"/>
    </location>
</feature>
<dbReference type="PIRSF" id="PIRSF002811">
    <property type="entry name" value="DnaG"/>
    <property type="match status" value="1"/>
</dbReference>
<dbReference type="InterPro" id="IPR050219">
    <property type="entry name" value="DnaG_primase"/>
</dbReference>
<evidence type="ECO:0000256" key="12">
    <source>
        <dbReference type="HAMAP-Rule" id="MF_00974"/>
    </source>
</evidence>
<keyword evidence="1 12" id="KW-0240">DNA-directed RNA polymerase</keyword>
<dbReference type="Gene3D" id="3.90.980.10">
    <property type="entry name" value="DNA primase, catalytic core, N-terminal domain"/>
    <property type="match status" value="1"/>
</dbReference>
<evidence type="ECO:0000256" key="6">
    <source>
        <dbReference type="ARBA" id="ARBA00022723"/>
    </source>
</evidence>
<dbReference type="InterPro" id="IPR034151">
    <property type="entry name" value="TOPRIM_DnaG_bac"/>
</dbReference>
<evidence type="ECO:0000256" key="4">
    <source>
        <dbReference type="ARBA" id="ARBA00022695"/>
    </source>
</evidence>
<evidence type="ECO:0000313" key="17">
    <source>
        <dbReference type="EMBL" id="OGG31137.1"/>
    </source>
</evidence>
<evidence type="ECO:0000256" key="11">
    <source>
        <dbReference type="ARBA" id="ARBA00023163"/>
    </source>
</evidence>
<evidence type="ECO:0000256" key="3">
    <source>
        <dbReference type="ARBA" id="ARBA00022679"/>
    </source>
</evidence>
<accession>A0A1F6B3L2</accession>
<feature type="region of interest" description="Disordered" evidence="15">
    <location>
        <begin position="424"/>
        <end position="444"/>
    </location>
</feature>
<dbReference type="InterPro" id="IPR019475">
    <property type="entry name" value="DNA_primase_DnaB-bd"/>
</dbReference>
<dbReference type="InterPro" id="IPR006171">
    <property type="entry name" value="TOPRIM_dom"/>
</dbReference>
<dbReference type="NCBIfam" id="TIGR01391">
    <property type="entry name" value="dnaG"/>
    <property type="match status" value="1"/>
</dbReference>
<keyword evidence="8 12" id="KW-0862">Zinc</keyword>
<sequence length="602" mass="67404">MSDIDEIKSRLNIVDVIGKTVKLKKAGRNFKGLCPFHNEKTPSFVVSPDRQIFHCFGCGKGGTVFDFNMEYHHVDFAEALEDLAALAGVKLTRRIPDTPGGNFKQKICEVNHMASEYYHYVLTKHALGDNGLSYLKNRGVSDKSIKTFTLGYSPNSWDGLYKYLKKKGYEEELLEKAGLIKARSSGGYYDFFRGRVMFTLKDHRTNVIGFSGRDLDPKAKEFKYINTIDTLVYNKSSVLYALDVTKDAIQKHNEAVIMEGELDVISSFQAGIGNVVAIKGSALTDGHVRLLKRFCERLTFALDSDMAGDSAARRGIEIADSAGMDMKVVTLPSGKDPDEAARENAGLLKKAIKEAQPVYDYFVSSALKRYDVATAFGKKKISEELLPVLVKIENPIVQNHYLKKIAQVLDTSEDAIGEGMRRAVRAHTTSPRSSPQPASESEVPLSRMEKLEVYILALTLQGKTVELFEDLQDAGLLPEFMHPTVHKIIDQLVTHLSPDVGKPEGKKVFLIKDFADSLPSELMPTFDEAFLWDIADFLGDEELFTREWVRSIREFRKIVLHRKIQSLTKKGSADNLSPHQNSTIQHQLKLVTDALRDIEKSG</sequence>
<keyword evidence="7 12" id="KW-0863">Zinc-finger</keyword>
<name>A0A1F6B3L2_9BACT</name>
<comment type="subunit">
    <text evidence="12">Monomer. Interacts with DnaB.</text>
</comment>
<dbReference type="Pfam" id="PF08275">
    <property type="entry name" value="DNAG_N"/>
    <property type="match status" value="1"/>
</dbReference>
<comment type="caution">
    <text evidence="17">The sequence shown here is derived from an EMBL/GenBank/DDBJ whole genome shotgun (WGS) entry which is preliminary data.</text>
</comment>
<dbReference type="GO" id="GO:0006269">
    <property type="term" value="P:DNA replication, synthesis of primer"/>
    <property type="evidence" value="ECO:0007669"/>
    <property type="project" value="UniProtKB-UniRule"/>
</dbReference>
<dbReference type="PROSITE" id="PS50880">
    <property type="entry name" value="TOPRIM"/>
    <property type="match status" value="1"/>
</dbReference>
<keyword evidence="2 12" id="KW-0639">Primosome</keyword>
<feature type="compositionally biased region" description="Polar residues" evidence="15">
    <location>
        <begin position="427"/>
        <end position="439"/>
    </location>
</feature>
<dbReference type="InterPro" id="IPR006295">
    <property type="entry name" value="DNA_primase_DnaG"/>
</dbReference>
<evidence type="ECO:0000256" key="1">
    <source>
        <dbReference type="ARBA" id="ARBA00022478"/>
    </source>
</evidence>
<dbReference type="GO" id="GO:0003677">
    <property type="term" value="F:DNA binding"/>
    <property type="evidence" value="ECO:0007669"/>
    <property type="project" value="UniProtKB-KW"/>
</dbReference>
<dbReference type="InterPro" id="IPR037068">
    <property type="entry name" value="DNA_primase_core_N_sf"/>
</dbReference>
<dbReference type="SUPFAM" id="SSF57783">
    <property type="entry name" value="Zinc beta-ribbon"/>
    <property type="match status" value="1"/>
</dbReference>
<dbReference type="InterPro" id="IPR013264">
    <property type="entry name" value="DNAG_N"/>
</dbReference>
<comment type="function">
    <text evidence="12 13">RNA polymerase that catalyzes the synthesis of short RNA molecules used as primers for DNA polymerase during DNA replication.</text>
</comment>
<dbReference type="GO" id="GO:0000428">
    <property type="term" value="C:DNA-directed RNA polymerase complex"/>
    <property type="evidence" value="ECO:0007669"/>
    <property type="project" value="UniProtKB-KW"/>
</dbReference>
<dbReference type="InterPro" id="IPR030846">
    <property type="entry name" value="DnaG_bac"/>
</dbReference>
<keyword evidence="9" id="KW-0460">Magnesium</keyword>
<reference evidence="17 18" key="1">
    <citation type="journal article" date="2016" name="Nat. Commun.">
        <title>Thousands of microbial genomes shed light on interconnected biogeochemical processes in an aquifer system.</title>
        <authorList>
            <person name="Anantharaman K."/>
            <person name="Brown C.T."/>
            <person name="Hug L.A."/>
            <person name="Sharon I."/>
            <person name="Castelle C.J."/>
            <person name="Probst A.J."/>
            <person name="Thomas B.C."/>
            <person name="Singh A."/>
            <person name="Wilkins M.J."/>
            <person name="Karaoz U."/>
            <person name="Brodie E.L."/>
            <person name="Williams K.H."/>
            <person name="Hubbard S.S."/>
            <person name="Banfield J.F."/>
        </authorList>
    </citation>
    <scope>NUCLEOTIDE SEQUENCE [LARGE SCALE GENOMIC DNA]</scope>
</reference>
<dbReference type="SUPFAM" id="SSF56731">
    <property type="entry name" value="DNA primase core"/>
    <property type="match status" value="1"/>
</dbReference>
<dbReference type="Gene3D" id="3.90.580.10">
    <property type="entry name" value="Zinc finger, CHC2-type domain"/>
    <property type="match status" value="1"/>
</dbReference>
<dbReference type="Pfam" id="PF10410">
    <property type="entry name" value="DnaB_bind"/>
    <property type="match status" value="1"/>
</dbReference>
<dbReference type="Pfam" id="PF13155">
    <property type="entry name" value="Toprim_2"/>
    <property type="match status" value="1"/>
</dbReference>
<dbReference type="InterPro" id="IPR036977">
    <property type="entry name" value="DNA_primase_Znf_CHC2"/>
</dbReference>
<dbReference type="GO" id="GO:0003899">
    <property type="term" value="F:DNA-directed RNA polymerase activity"/>
    <property type="evidence" value="ECO:0007669"/>
    <property type="project" value="UniProtKB-UniRule"/>
</dbReference>
<comment type="domain">
    <text evidence="12">Contains an N-terminal zinc-binding domain, a central core domain that contains the primase activity, and a C-terminal DnaB-binding domain.</text>
</comment>
<evidence type="ECO:0000259" key="16">
    <source>
        <dbReference type="PROSITE" id="PS50880"/>
    </source>
</evidence>
<keyword evidence="6 12" id="KW-0479">Metal-binding</keyword>
<evidence type="ECO:0000256" key="15">
    <source>
        <dbReference type="SAM" id="MobiDB-lite"/>
    </source>
</evidence>
<comment type="catalytic activity">
    <reaction evidence="12">
        <text>ssDNA + n NTP = ssDNA/pppN(pN)n-1 hybrid + (n-1) diphosphate.</text>
        <dbReference type="EC" id="2.7.7.101"/>
    </reaction>
</comment>
<dbReference type="Pfam" id="PF01807">
    <property type="entry name" value="Zn_ribbon_DnaG"/>
    <property type="match status" value="1"/>
</dbReference>
<proteinExistence type="inferred from homology"/>
<dbReference type="HAMAP" id="MF_00974">
    <property type="entry name" value="DNA_primase_DnaG"/>
    <property type="match status" value="1"/>
</dbReference>
<evidence type="ECO:0000256" key="7">
    <source>
        <dbReference type="ARBA" id="ARBA00022771"/>
    </source>
</evidence>
<dbReference type="PANTHER" id="PTHR30313">
    <property type="entry name" value="DNA PRIMASE"/>
    <property type="match status" value="1"/>
</dbReference>
<dbReference type="Gene3D" id="3.40.1360.10">
    <property type="match status" value="1"/>
</dbReference>
<dbReference type="InterPro" id="IPR002694">
    <property type="entry name" value="Znf_CHC2"/>
</dbReference>
<keyword evidence="10 12" id="KW-0238">DNA-binding</keyword>
<dbReference type="FunFam" id="3.90.580.10:FF:000001">
    <property type="entry name" value="DNA primase"/>
    <property type="match status" value="1"/>
</dbReference>
<comment type="similarity">
    <text evidence="12 13">Belongs to the DnaG primase family.</text>
</comment>
<dbReference type="Proteomes" id="UP000176450">
    <property type="component" value="Unassembled WGS sequence"/>
</dbReference>
<protein>
    <recommendedName>
        <fullName evidence="12 13">DNA primase</fullName>
        <ecNumber evidence="12">2.7.7.101</ecNumber>
    </recommendedName>
</protein>
<evidence type="ECO:0000256" key="13">
    <source>
        <dbReference type="PIRNR" id="PIRNR002811"/>
    </source>
</evidence>
<dbReference type="GO" id="GO:0008270">
    <property type="term" value="F:zinc ion binding"/>
    <property type="evidence" value="ECO:0007669"/>
    <property type="project" value="UniProtKB-UniRule"/>
</dbReference>
<keyword evidence="3 12" id="KW-0808">Transferase</keyword>
<evidence type="ECO:0000313" key="18">
    <source>
        <dbReference type="Proteomes" id="UP000176450"/>
    </source>
</evidence>
<organism evidence="17 18">
    <name type="scientific">Candidatus Gottesmanbacteria bacterium RIFCSPLOWO2_01_FULL_46_9</name>
    <dbReference type="NCBI Taxonomy" id="1798394"/>
    <lineage>
        <taxon>Bacteria</taxon>
        <taxon>Candidatus Gottesmaniibacteriota</taxon>
    </lineage>
</organism>
<dbReference type="EMBL" id="MFJX01000025">
    <property type="protein sequence ID" value="OGG31137.1"/>
    <property type="molecule type" value="Genomic_DNA"/>
</dbReference>
<dbReference type="SMART" id="SM00493">
    <property type="entry name" value="TOPRIM"/>
    <property type="match status" value="1"/>
</dbReference>
<dbReference type="SMART" id="SM00400">
    <property type="entry name" value="ZnF_CHCC"/>
    <property type="match status" value="1"/>
</dbReference>
<comment type="cofactor">
    <cofactor evidence="12 13 14">
        <name>Zn(2+)</name>
        <dbReference type="ChEBI" id="CHEBI:29105"/>
    </cofactor>
    <text evidence="12 13 14">Binds 1 zinc ion per monomer.</text>
</comment>
<evidence type="ECO:0000256" key="8">
    <source>
        <dbReference type="ARBA" id="ARBA00022833"/>
    </source>
</evidence>
<evidence type="ECO:0000256" key="2">
    <source>
        <dbReference type="ARBA" id="ARBA00022515"/>
    </source>
</evidence>
<keyword evidence="11 12" id="KW-0804">Transcription</keyword>
<dbReference type="AlphaFoldDB" id="A0A1F6B3L2"/>
<dbReference type="GO" id="GO:1990077">
    <property type="term" value="C:primosome complex"/>
    <property type="evidence" value="ECO:0007669"/>
    <property type="project" value="UniProtKB-KW"/>
</dbReference>
<dbReference type="CDD" id="cd03364">
    <property type="entry name" value="TOPRIM_DnaG_primases"/>
    <property type="match status" value="1"/>
</dbReference>
<keyword evidence="4 12" id="KW-0548">Nucleotidyltransferase</keyword>
<dbReference type="PANTHER" id="PTHR30313:SF2">
    <property type="entry name" value="DNA PRIMASE"/>
    <property type="match status" value="1"/>
</dbReference>
<dbReference type="EC" id="2.7.7.101" evidence="12"/>
<dbReference type="GO" id="GO:0005737">
    <property type="term" value="C:cytoplasm"/>
    <property type="evidence" value="ECO:0007669"/>
    <property type="project" value="TreeGrafter"/>
</dbReference>
<gene>
    <name evidence="12" type="primary">dnaG</name>
    <name evidence="17" type="ORF">A3A63_00015</name>
</gene>
<feature type="domain" description="Toprim" evidence="16">
    <location>
        <begin position="253"/>
        <end position="336"/>
    </location>
</feature>